<accession>A0A556P8S8</accession>
<keyword evidence="3" id="KW-1185">Reference proteome</keyword>
<dbReference type="AlphaFoldDB" id="A0A556P8S8"/>
<proteinExistence type="predicted"/>
<dbReference type="InterPro" id="IPR007492">
    <property type="entry name" value="LytTR_DNA-bd_dom"/>
</dbReference>
<dbReference type="GO" id="GO:0003677">
    <property type="term" value="F:DNA binding"/>
    <property type="evidence" value="ECO:0007669"/>
    <property type="project" value="InterPro"/>
</dbReference>
<dbReference type="PANTHER" id="PTHR37299">
    <property type="entry name" value="TRANSCRIPTIONAL REGULATOR-RELATED"/>
    <property type="match status" value="1"/>
</dbReference>
<dbReference type="Proteomes" id="UP000316425">
    <property type="component" value="Unassembled WGS sequence"/>
</dbReference>
<dbReference type="Pfam" id="PF04397">
    <property type="entry name" value="LytTR"/>
    <property type="match status" value="1"/>
</dbReference>
<dbReference type="OrthoDB" id="9802383at2"/>
<dbReference type="InterPro" id="IPR046947">
    <property type="entry name" value="LytR-like"/>
</dbReference>
<evidence type="ECO:0000259" key="1">
    <source>
        <dbReference type="PROSITE" id="PS50930"/>
    </source>
</evidence>
<dbReference type="RefSeq" id="WP_144089500.1">
    <property type="nucleotide sequence ID" value="NZ_VMHE01000029.1"/>
</dbReference>
<comment type="caution">
    <text evidence="2">The sequence shown here is derived from an EMBL/GenBank/DDBJ whole genome shotgun (WGS) entry which is preliminary data.</text>
</comment>
<dbReference type="SMART" id="SM00850">
    <property type="entry name" value="LytTR"/>
    <property type="match status" value="1"/>
</dbReference>
<gene>
    <name evidence="2" type="ORF">FPQ13_11625</name>
</gene>
<name>A0A556P8S8_9BACI</name>
<dbReference type="PROSITE" id="PS50930">
    <property type="entry name" value="HTH_LYTTR"/>
    <property type="match status" value="1"/>
</dbReference>
<reference evidence="2 3" key="1">
    <citation type="submission" date="2019-07" db="EMBL/GenBank/DDBJ databases">
        <title>Allobacillus sp. nov. SKP isolated from shrimp paste of Euphausiacea.</title>
        <authorList>
            <person name="Kanchanasin P."/>
            <person name="Tanasupawat S."/>
            <person name="Shi W."/>
            <person name="Wu L."/>
            <person name="Ma J."/>
        </authorList>
    </citation>
    <scope>NUCLEOTIDE SEQUENCE [LARGE SCALE GENOMIC DNA]</scope>
    <source>
        <strain evidence="2 3">SKP4-8</strain>
    </source>
</reference>
<evidence type="ECO:0000313" key="2">
    <source>
        <dbReference type="EMBL" id="TSJ60803.1"/>
    </source>
</evidence>
<protein>
    <submittedName>
        <fullName evidence="2">LytTR family transcriptional regulator</fullName>
    </submittedName>
</protein>
<feature type="domain" description="HTH LytTR-type" evidence="1">
    <location>
        <begin position="110"/>
        <end position="214"/>
    </location>
</feature>
<dbReference type="Gene3D" id="2.20.25.10">
    <property type="match status" value="1"/>
</dbReference>
<dbReference type="GO" id="GO:0000156">
    <property type="term" value="F:phosphorelay response regulator activity"/>
    <property type="evidence" value="ECO:0007669"/>
    <property type="project" value="InterPro"/>
</dbReference>
<organism evidence="2 3">
    <name type="scientific">Allobacillus salarius</name>
    <dbReference type="NCBI Taxonomy" id="1955272"/>
    <lineage>
        <taxon>Bacteria</taxon>
        <taxon>Bacillati</taxon>
        <taxon>Bacillota</taxon>
        <taxon>Bacilli</taxon>
        <taxon>Bacillales</taxon>
        <taxon>Bacillaceae</taxon>
        <taxon>Allobacillus</taxon>
    </lineage>
</organism>
<dbReference type="Gene3D" id="2.40.50.40">
    <property type="match status" value="1"/>
</dbReference>
<dbReference type="EMBL" id="VMHE01000029">
    <property type="protein sequence ID" value="TSJ60803.1"/>
    <property type="molecule type" value="Genomic_DNA"/>
</dbReference>
<dbReference type="PANTHER" id="PTHR37299:SF4">
    <property type="entry name" value="TRANSCRIPTIONAL REGULATOR"/>
    <property type="match status" value="1"/>
</dbReference>
<evidence type="ECO:0000313" key="3">
    <source>
        <dbReference type="Proteomes" id="UP000316425"/>
    </source>
</evidence>
<sequence length="214" mass="24425">MLNIRAETLIDIIGDLYTEETSIVLSDTKNYLYYRPSERIDLKIKPGDPVVEGTITAKALKLKQKVSEYIDRDVFGVPYYGMAVPYRHNGRIAGCVTAVFPALSDALSVVTVQVADGWIPMPFEDILYIEAKNRKTYVIGSNTSGTHRNSLNEFDFFLPRDRFIRCHRSFVINIHHIEAIYPNTHSTFELKMKDGARIPVSQTHSSYFRKLLGF</sequence>